<evidence type="ECO:0000256" key="1">
    <source>
        <dbReference type="ARBA" id="ARBA00022603"/>
    </source>
</evidence>
<feature type="binding site" evidence="3">
    <location>
        <position position="91"/>
    </location>
    <ligand>
        <name>S-adenosyl-L-methionine</name>
        <dbReference type="ChEBI" id="CHEBI:59789"/>
    </ligand>
</feature>
<dbReference type="Pfam" id="PF02527">
    <property type="entry name" value="GidB"/>
    <property type="match status" value="1"/>
</dbReference>
<evidence type="ECO:0000256" key="2">
    <source>
        <dbReference type="ARBA" id="ARBA00022679"/>
    </source>
</evidence>
<dbReference type="HAMAP" id="MF_00074">
    <property type="entry name" value="16SrRNA_methyltr_G"/>
    <property type="match status" value="1"/>
</dbReference>
<protein>
    <recommendedName>
        <fullName evidence="3">Ribosomal RNA small subunit methyltransferase G</fullName>
        <ecNumber evidence="3">2.1.1.-</ecNumber>
    </recommendedName>
    <alternativeName>
        <fullName evidence="3">16S rRNA 7-methylguanosine methyltransferase</fullName>
        <shortName evidence="3">16S rRNA m7G methyltransferase</shortName>
    </alternativeName>
</protein>
<reference evidence="5 6" key="1">
    <citation type="submission" date="2019-11" db="EMBL/GenBank/DDBJ databases">
        <title>Comparative genomics of hydrocarbon-degrading Desulfosarcina strains.</title>
        <authorList>
            <person name="Watanabe M."/>
            <person name="Kojima H."/>
            <person name="Fukui M."/>
        </authorList>
    </citation>
    <scope>NUCLEOTIDE SEQUENCE [LARGE SCALE GENOMIC DNA]</scope>
    <source>
        <strain evidence="5 6">28bB2T</strain>
    </source>
</reference>
<keyword evidence="3" id="KW-0698">rRNA processing</keyword>
<feature type="domain" description="tRNA/rRNA methyltransferase SpoU type" evidence="4">
    <location>
        <begin position="349"/>
        <end position="474"/>
    </location>
</feature>
<comment type="subcellular location">
    <subcellularLocation>
        <location evidence="3">Cytoplasm</location>
    </subcellularLocation>
</comment>
<dbReference type="InterPro" id="IPR029026">
    <property type="entry name" value="tRNA_m1G_MTases_N"/>
</dbReference>
<keyword evidence="3" id="KW-0949">S-adenosyl-L-methionine</keyword>
<evidence type="ECO:0000256" key="3">
    <source>
        <dbReference type="HAMAP-Rule" id="MF_00074"/>
    </source>
</evidence>
<dbReference type="PANTHER" id="PTHR43191:SF2">
    <property type="entry name" value="RRNA METHYLTRANSFERASE 3, MITOCHONDRIAL"/>
    <property type="match status" value="1"/>
</dbReference>
<dbReference type="CDD" id="cd18095">
    <property type="entry name" value="SpoU-like_rRNA-MTase"/>
    <property type="match status" value="1"/>
</dbReference>
<feature type="binding site" evidence="3">
    <location>
        <position position="151"/>
    </location>
    <ligand>
        <name>S-adenosyl-L-methionine</name>
        <dbReference type="ChEBI" id="CHEBI:59789"/>
    </ligand>
</feature>
<dbReference type="AlphaFoldDB" id="A0A5K7ZVF5"/>
<keyword evidence="3" id="KW-0963">Cytoplasm</keyword>
<dbReference type="Gene3D" id="3.40.1280.10">
    <property type="match status" value="1"/>
</dbReference>
<keyword evidence="1 3" id="KW-0489">Methyltransferase</keyword>
<feature type="binding site" evidence="3">
    <location>
        <position position="86"/>
    </location>
    <ligand>
        <name>S-adenosyl-L-methionine</name>
        <dbReference type="ChEBI" id="CHEBI:59789"/>
    </ligand>
</feature>
<dbReference type="NCBIfam" id="TIGR00138">
    <property type="entry name" value="rsmG_gidB"/>
    <property type="match status" value="1"/>
</dbReference>
<evidence type="ECO:0000313" key="5">
    <source>
        <dbReference type="EMBL" id="BBO84223.1"/>
    </source>
</evidence>
<dbReference type="GO" id="GO:0070043">
    <property type="term" value="F:rRNA (guanine-N7-)-methyltransferase activity"/>
    <property type="evidence" value="ECO:0007669"/>
    <property type="project" value="UniProtKB-UniRule"/>
</dbReference>
<dbReference type="SUPFAM" id="SSF75217">
    <property type="entry name" value="alpha/beta knot"/>
    <property type="match status" value="1"/>
</dbReference>
<keyword evidence="2 3" id="KW-0808">Transferase</keyword>
<comment type="caution">
    <text evidence="3">Lacks conserved residue(s) required for the propagation of feature annotation.</text>
</comment>
<dbReference type="InterPro" id="IPR003682">
    <property type="entry name" value="rRNA_ssu_MeTfrase_G"/>
</dbReference>
<dbReference type="InterPro" id="IPR051259">
    <property type="entry name" value="rRNA_Methyltransferase"/>
</dbReference>
<accession>A0A5K7ZVF5</accession>
<comment type="similarity">
    <text evidence="3">Belongs to the methyltransferase superfamily. RNA methyltransferase RsmG family.</text>
</comment>
<dbReference type="InterPro" id="IPR029063">
    <property type="entry name" value="SAM-dependent_MTases_sf"/>
</dbReference>
<proteinExistence type="inferred from homology"/>
<dbReference type="Proteomes" id="UP000425960">
    <property type="component" value="Chromosome"/>
</dbReference>
<evidence type="ECO:0000313" key="6">
    <source>
        <dbReference type="Proteomes" id="UP000425960"/>
    </source>
</evidence>
<dbReference type="PANTHER" id="PTHR43191">
    <property type="entry name" value="RRNA METHYLTRANSFERASE 3"/>
    <property type="match status" value="1"/>
</dbReference>
<name>A0A5K7ZVF5_9BACT</name>
<dbReference type="Gene3D" id="3.40.50.150">
    <property type="entry name" value="Vaccinia Virus protein VP39"/>
    <property type="match status" value="1"/>
</dbReference>
<dbReference type="GO" id="GO:0005737">
    <property type="term" value="C:cytoplasm"/>
    <property type="evidence" value="ECO:0007669"/>
    <property type="project" value="UniProtKB-SubCell"/>
</dbReference>
<evidence type="ECO:0000259" key="4">
    <source>
        <dbReference type="Pfam" id="PF00588"/>
    </source>
</evidence>
<dbReference type="KEGG" id="dov:DSCO28_47890"/>
<dbReference type="InterPro" id="IPR029028">
    <property type="entry name" value="Alpha/beta_knot_MTases"/>
</dbReference>
<dbReference type="GO" id="GO:0003723">
    <property type="term" value="F:RNA binding"/>
    <property type="evidence" value="ECO:0007669"/>
    <property type="project" value="InterPro"/>
</dbReference>
<dbReference type="Pfam" id="PF00588">
    <property type="entry name" value="SpoU_methylase"/>
    <property type="match status" value="1"/>
</dbReference>
<dbReference type="InterPro" id="IPR001537">
    <property type="entry name" value="SpoU_MeTrfase"/>
</dbReference>
<dbReference type="EC" id="2.1.1.-" evidence="3"/>
<dbReference type="EMBL" id="AP021876">
    <property type="protein sequence ID" value="BBO84223.1"/>
    <property type="molecule type" value="Genomic_DNA"/>
</dbReference>
<sequence length="478" mass="52500">MKTKFREAKQAPDPDRMDALLKRCGIHLSTRQRDQLWAYHQLLRQHDAELNLTRIHNFENMVVKLYADSILPALKTALPSPLMDLGSGPGMPGIPLKIFRPELDILLAESRRSRIDFLKMVVKELALSGIEVTERGIAPDFDRPVAGVITRAVEPIAETLKRVTGCLIQDGMVLFMKGPRCDAEMETAAQTCPDYQQTADIPYQIPHTPHQRRLVCYRRVSVAAAKPGPSHRVRSIESEANPIFKDLKKLLGGRGVKKLGRTLVCGSRLVAESMARQPERCLAWITSGDRQPPPDDAPRHLEWFQLAPNLFPVIDAFGTRSPMVLFDTPPLPAWPATDTATPGCNLLIPFQDPENVGAVIRCAAAFDVERVVLLAESANPFHPKAVRASAGTVFSARLFQGASLAALPEDLPVVALAASGTPLAEFAFPESFCLLVGMEGPGLPPRWKKNSVAIPMAADVESLNAAVATAIALYEWRR</sequence>
<dbReference type="SUPFAM" id="SSF53335">
    <property type="entry name" value="S-adenosyl-L-methionine-dependent methyltransferases"/>
    <property type="match status" value="1"/>
</dbReference>
<gene>
    <name evidence="3" type="primary">rsmG</name>
    <name evidence="5" type="ORF">DSCO28_47890</name>
</gene>
<comment type="function">
    <text evidence="3">Specifically methylates the N7 position of a guanine in 16S rRNA.</text>
</comment>
<dbReference type="RefSeq" id="WP_155324217.1">
    <property type="nucleotide sequence ID" value="NZ_AP021876.1"/>
</dbReference>
<organism evidence="5 6">
    <name type="scientific">Desulfosarcina ovata subsp. sediminis</name>
    <dbReference type="NCBI Taxonomy" id="885957"/>
    <lineage>
        <taxon>Bacteria</taxon>
        <taxon>Pseudomonadati</taxon>
        <taxon>Thermodesulfobacteriota</taxon>
        <taxon>Desulfobacteria</taxon>
        <taxon>Desulfobacterales</taxon>
        <taxon>Desulfosarcinaceae</taxon>
        <taxon>Desulfosarcina</taxon>
    </lineage>
</organism>